<dbReference type="SUPFAM" id="SSF143456">
    <property type="entry name" value="VC0467-like"/>
    <property type="match status" value="1"/>
</dbReference>
<dbReference type="AlphaFoldDB" id="A0A1H9M1D8"/>
<organism evidence="2 3">
    <name type="scientific">Pedobacter rhizosphaerae</name>
    <dbReference type="NCBI Taxonomy" id="390241"/>
    <lineage>
        <taxon>Bacteria</taxon>
        <taxon>Pseudomonadati</taxon>
        <taxon>Bacteroidota</taxon>
        <taxon>Sphingobacteriia</taxon>
        <taxon>Sphingobacteriales</taxon>
        <taxon>Sphingobacteriaceae</taxon>
        <taxon>Pedobacter</taxon>
    </lineage>
</organism>
<evidence type="ECO:0000313" key="2">
    <source>
        <dbReference type="EMBL" id="SER17498.1"/>
    </source>
</evidence>
<keyword evidence="3" id="KW-1185">Reference proteome</keyword>
<reference evidence="2 3" key="1">
    <citation type="submission" date="2016-10" db="EMBL/GenBank/DDBJ databases">
        <authorList>
            <person name="de Groot N.N."/>
        </authorList>
    </citation>
    <scope>NUCLEOTIDE SEQUENCE [LARGE SCALE GENOMIC DNA]</scope>
    <source>
        <strain evidence="2 3">DSM 18610</strain>
    </source>
</reference>
<dbReference type="Proteomes" id="UP000199572">
    <property type="component" value="Unassembled WGS sequence"/>
</dbReference>
<dbReference type="Gene3D" id="3.40.1740.10">
    <property type="entry name" value="VC0467-like"/>
    <property type="match status" value="1"/>
</dbReference>
<dbReference type="Pfam" id="PF02622">
    <property type="entry name" value="DUF179"/>
    <property type="match status" value="1"/>
</dbReference>
<comment type="similarity">
    <text evidence="1">Belongs to the UPF0301 (AlgH) family.</text>
</comment>
<proteinExistence type="inferred from homology"/>
<dbReference type="PANTHER" id="PTHR30327:SF1">
    <property type="entry name" value="UPF0301 PROTEIN YQGE"/>
    <property type="match status" value="1"/>
</dbReference>
<dbReference type="EMBL" id="FOGG01000005">
    <property type="protein sequence ID" value="SER17498.1"/>
    <property type="molecule type" value="Genomic_DNA"/>
</dbReference>
<evidence type="ECO:0000256" key="1">
    <source>
        <dbReference type="ARBA" id="ARBA00009600"/>
    </source>
</evidence>
<dbReference type="PANTHER" id="PTHR30327">
    <property type="entry name" value="UNCHARACTERIZED PROTEIN YQGE"/>
    <property type="match status" value="1"/>
</dbReference>
<gene>
    <name evidence="2" type="ORF">SAMN04488023_10557</name>
</gene>
<dbReference type="InterPro" id="IPR003774">
    <property type="entry name" value="AlgH-like"/>
</dbReference>
<accession>A0A1H9M1D8</accession>
<dbReference type="STRING" id="390241.SAMN04488023_10557"/>
<sequence length="195" mass="22028">MVPQMILVMLNNIKPQTGRLLVSEPFMADPNFKRSVVLLTEHGDEGTVGYILNQVGNLILNDVIQDLWEADNHIYFGGPVAADTLHFIHRCYDKLQSGEEIGNGIYWGGNFETLKILLNTNAIKANEVKFFMGYSGWDTGQLEREIEQNAWMVSNISDTNLIFGNDDEQLWRDVIVNLGPKYAHISNFPVDPSLN</sequence>
<evidence type="ECO:0000313" key="3">
    <source>
        <dbReference type="Proteomes" id="UP000199572"/>
    </source>
</evidence>
<protein>
    <submittedName>
        <fullName evidence="2">Putative transcriptional regulator</fullName>
    </submittedName>
</protein>
<name>A0A1H9M1D8_9SPHI</name>
<dbReference type="GO" id="GO:0005829">
    <property type="term" value="C:cytosol"/>
    <property type="evidence" value="ECO:0007669"/>
    <property type="project" value="TreeGrafter"/>
</dbReference>